<dbReference type="Pfam" id="PF14559">
    <property type="entry name" value="TPR_19"/>
    <property type="match status" value="1"/>
</dbReference>
<keyword evidence="7" id="KW-1185">Reference proteome</keyword>
<reference evidence="2 7" key="4">
    <citation type="submission" date="2018-11" db="EMBL/GenBank/DDBJ databases">
        <authorList>
            <consortium name="Veterinary Laboratory Investigation and Response Network"/>
        </authorList>
    </citation>
    <scope>NUCLEOTIDE SEQUENCE [LARGE SCALE GENOMIC DNA]</scope>
    <source>
        <strain evidence="2 7">SPSE-18-VL-LA-PA-Ryan-0021</strain>
    </source>
</reference>
<organism evidence="3 5">
    <name type="scientific">Staphylococcus pseudintermedius</name>
    <dbReference type="NCBI Taxonomy" id="283734"/>
    <lineage>
        <taxon>Bacteria</taxon>
        <taxon>Bacillati</taxon>
        <taxon>Bacillota</taxon>
        <taxon>Bacilli</taxon>
        <taxon>Bacillales</taxon>
        <taxon>Staphylococcaceae</taxon>
        <taxon>Staphylococcus</taxon>
        <taxon>Staphylococcus intermedius group</taxon>
    </lineage>
</organism>
<comment type="caution">
    <text evidence="3">The sequence shown here is derived from an EMBL/GenBank/DDBJ whole genome shotgun (WGS) entry which is preliminary data.</text>
</comment>
<name>A0A2A4EK85_STAPS</name>
<dbReference type="OrthoDB" id="2418389at2"/>
<dbReference type="InterPro" id="IPR019734">
    <property type="entry name" value="TPR_rpt"/>
</dbReference>
<evidence type="ECO:0000313" key="4">
    <source>
        <dbReference type="EMBL" id="REA80889.1"/>
    </source>
</evidence>
<keyword evidence="1" id="KW-0802">TPR repeat</keyword>
<dbReference type="Proteomes" id="UP000246800">
    <property type="component" value="Unassembled WGS sequence"/>
</dbReference>
<protein>
    <submittedName>
        <fullName evidence="3">Uncharacterized protein</fullName>
    </submittedName>
</protein>
<reference evidence="3 5" key="1">
    <citation type="journal article" date="2018" name="Vet. Microbiol.">
        <title>Clonal diversity and geographic distribution of methicillin-resistant Staphylococcus pseudintermedius from Australian animals: Discovery of novel sequence types.</title>
        <authorList>
            <person name="Worthing K.A."/>
            <person name="Abraham S."/>
            <person name="Coombs G.W."/>
            <person name="Pang S."/>
            <person name="Saputra S."/>
            <person name="Jordan D."/>
            <person name="Trott D.J."/>
            <person name="Norris J.M."/>
        </authorList>
    </citation>
    <scope>NUCLEOTIDE SEQUENCE [LARGE SCALE GENOMIC DNA]</scope>
    <source>
        <strain evidence="3 5">ST525 1</strain>
    </source>
</reference>
<dbReference type="RefSeq" id="WP_015728761.1">
    <property type="nucleotide sequence ID" value="NZ_AP019372.1"/>
</dbReference>
<dbReference type="EMBL" id="QQPC01000062">
    <property type="protein sequence ID" value="REA80889.1"/>
    <property type="molecule type" value="Genomic_DNA"/>
</dbReference>
<dbReference type="EMBL" id="QEIT01000025">
    <property type="protein sequence ID" value="PWZ75534.1"/>
    <property type="molecule type" value="Genomic_DNA"/>
</dbReference>
<accession>A0A2A4EK85</accession>
<reference evidence="6" key="3">
    <citation type="journal article" date="2018" name="Vet. Microbiol.">
        <title>Molecular epidemiology of methicillin-resistant staphylococci amongst veterinary personnel, personnel-owned pets, patients and the hospital environment of two companion animal veterinary hospitals.</title>
        <authorList>
            <person name="Worthing K.A."/>
            <person name="Brown J."/>
            <person name="Gerber L."/>
            <person name="Abraham S."/>
            <person name="Trott D."/>
            <person name="Norris J.M."/>
        </authorList>
    </citation>
    <scope>NUCLEOTIDE SEQUENCE [LARGE SCALE GENOMIC DNA]</scope>
    <source>
        <strain evidence="6">ST496-2</strain>
    </source>
</reference>
<dbReference type="EMBL" id="AAXKXX010000007">
    <property type="protein sequence ID" value="EGQ4384717.1"/>
    <property type="molecule type" value="Genomic_DNA"/>
</dbReference>
<dbReference type="SUPFAM" id="SSF48452">
    <property type="entry name" value="TPR-like"/>
    <property type="match status" value="2"/>
</dbReference>
<dbReference type="InterPro" id="IPR011990">
    <property type="entry name" value="TPR-like_helical_dom_sf"/>
</dbReference>
<reference evidence="4" key="2">
    <citation type="journal article" date="2018" name="Vet. Microbiol.">
        <title>Methicillin-resistant staphylococci amongst veterinary personnel, personnel-owned pets, patients and the hospital environment of two small animal veterinary hospitals.</title>
        <authorList>
            <person name="Worthing K.A."/>
            <person name="Brown J."/>
            <person name="Gerber L."/>
            <person name="Abraham S."/>
            <person name="Trott D."/>
            <person name="Norris J.M."/>
        </authorList>
    </citation>
    <scope>NUCLEOTIDE SEQUENCE</scope>
    <source>
        <strain evidence="4">ST496-2</strain>
    </source>
</reference>
<feature type="repeat" description="TPR" evidence="1">
    <location>
        <begin position="14"/>
        <end position="47"/>
    </location>
</feature>
<dbReference type="PROSITE" id="PS50005">
    <property type="entry name" value="TPR"/>
    <property type="match status" value="1"/>
</dbReference>
<proteinExistence type="predicted"/>
<gene>
    <name evidence="3" type="ORF">DD902_05150</name>
    <name evidence="4" type="ORF">DV961_09020</name>
    <name evidence="2" type="ORF">EGV54_06360</name>
</gene>
<evidence type="ECO:0000313" key="3">
    <source>
        <dbReference type="EMBL" id="PWZ75534.1"/>
    </source>
</evidence>
<evidence type="ECO:0000256" key="1">
    <source>
        <dbReference type="PROSITE-ProRule" id="PRU00339"/>
    </source>
</evidence>
<evidence type="ECO:0000313" key="7">
    <source>
        <dbReference type="Proteomes" id="UP000600220"/>
    </source>
</evidence>
<sequence length="479" mass="56756">MTQKRNIIQFSDDVALYERLAKQKIQQQDYVKAQRYLEKVLALSPDCFEAKQQLATCFIKLNAPGRAEAIYYEEISKGNELEASYYELSQLNIDLNEPNKAYLFGLSYAFLADDEAYREELEDLFEVAFNGEHPLEEESQLFVVQVIFQYLFGQGRLVEAREYLLRQDEEIQDNRIIRNLLAMCYLYLNENKIAQEMFERLLKEDPSDVHALCHYTLLLYNMNQQTRFQNYVKILNKIRPMNDEESFKLGIVLSYLKQYPASQQLLVPLHRKGKFQTFQLFHALSFNYYYLGNIEQSHHFWQVLTQFSKANRGFPPWVIEESAHYFNQHVEPLLLSDDQHERLYGLFLLNQLNGKEILMTKEVWTILESMGDYEKLYLSYLIQNLQLRKLHFIHQGMEILYRLPETQPYASLFLSWISYAESLLVEQVDQEQVEAYVAAVAYLFFNQKEDHDMTRPQIIEHFDVATDAFEQALQHLLSI</sequence>
<dbReference type="AlphaFoldDB" id="A0A2A4EK85"/>
<dbReference type="Proteomes" id="UP000256409">
    <property type="component" value="Unassembled WGS sequence"/>
</dbReference>
<dbReference type="Proteomes" id="UP000600220">
    <property type="component" value="Unassembled WGS sequence"/>
</dbReference>
<dbReference type="Gene3D" id="1.25.40.10">
    <property type="entry name" value="Tetratricopeptide repeat domain"/>
    <property type="match status" value="2"/>
</dbReference>
<dbReference type="SMART" id="SM00028">
    <property type="entry name" value="TPR"/>
    <property type="match status" value="2"/>
</dbReference>
<evidence type="ECO:0000313" key="5">
    <source>
        <dbReference type="Proteomes" id="UP000246800"/>
    </source>
</evidence>
<evidence type="ECO:0000313" key="2">
    <source>
        <dbReference type="EMBL" id="EGQ4384717.1"/>
    </source>
</evidence>
<evidence type="ECO:0000313" key="6">
    <source>
        <dbReference type="Proteomes" id="UP000256409"/>
    </source>
</evidence>